<evidence type="ECO:0008006" key="4">
    <source>
        <dbReference type="Google" id="ProtNLM"/>
    </source>
</evidence>
<evidence type="ECO:0000313" key="3">
    <source>
        <dbReference type="Proteomes" id="UP001633002"/>
    </source>
</evidence>
<reference evidence="2 3" key="1">
    <citation type="submission" date="2024-09" db="EMBL/GenBank/DDBJ databases">
        <title>Chromosome-scale assembly of Riccia sorocarpa.</title>
        <authorList>
            <person name="Paukszto L."/>
        </authorList>
    </citation>
    <scope>NUCLEOTIDE SEQUENCE [LARGE SCALE GENOMIC DNA]</scope>
    <source>
        <strain evidence="2">LP-2024</strain>
        <tissue evidence="2">Aerial parts of the thallus</tissue>
    </source>
</reference>
<feature type="region of interest" description="Disordered" evidence="1">
    <location>
        <begin position="187"/>
        <end position="208"/>
    </location>
</feature>
<gene>
    <name evidence="2" type="ORF">R1sor_013303</name>
</gene>
<accession>A0ABD3HA28</accession>
<keyword evidence="3" id="KW-1185">Reference proteome</keyword>
<dbReference type="Proteomes" id="UP001633002">
    <property type="component" value="Unassembled WGS sequence"/>
</dbReference>
<organism evidence="2 3">
    <name type="scientific">Riccia sorocarpa</name>
    <dbReference type="NCBI Taxonomy" id="122646"/>
    <lineage>
        <taxon>Eukaryota</taxon>
        <taxon>Viridiplantae</taxon>
        <taxon>Streptophyta</taxon>
        <taxon>Embryophyta</taxon>
        <taxon>Marchantiophyta</taxon>
        <taxon>Marchantiopsida</taxon>
        <taxon>Marchantiidae</taxon>
        <taxon>Marchantiales</taxon>
        <taxon>Ricciaceae</taxon>
        <taxon>Riccia</taxon>
    </lineage>
</organism>
<feature type="compositionally biased region" description="Polar residues" evidence="1">
    <location>
        <begin position="198"/>
        <end position="208"/>
    </location>
</feature>
<sequence>MLVHNTNIVEYKVLGKGGYGKVSTCFIQNTSGFDPTVLYCVKKYFAKKKDDAVNNRDHENHARDDGVLSDEERKHVRIFQLNSHLVCSALWATLAVVHKVDILHCDLHTENIFLHFQDYVTHLNLVVKWTTEDNMRSHYIADKIGRTCSHMLPSTNGEDSSSDSSKRLRARARDRIARQIILCVSMSASSEKSHPSSPLQENNQMETNHYDVNQSPLKKTRRARITLRSWEWKLYLILVMELKERFHNSTRSIHLHFLTVFHNR</sequence>
<proteinExistence type="predicted"/>
<protein>
    <recommendedName>
        <fullName evidence="4">Protein kinase domain-containing protein</fullName>
    </recommendedName>
</protein>
<dbReference type="EMBL" id="JBJQOH010000004">
    <property type="protein sequence ID" value="KAL3686994.1"/>
    <property type="molecule type" value="Genomic_DNA"/>
</dbReference>
<dbReference type="SUPFAM" id="SSF56112">
    <property type="entry name" value="Protein kinase-like (PK-like)"/>
    <property type="match status" value="1"/>
</dbReference>
<dbReference type="InterPro" id="IPR011009">
    <property type="entry name" value="Kinase-like_dom_sf"/>
</dbReference>
<name>A0ABD3HA28_9MARC</name>
<evidence type="ECO:0000313" key="2">
    <source>
        <dbReference type="EMBL" id="KAL3686994.1"/>
    </source>
</evidence>
<dbReference type="AlphaFoldDB" id="A0ABD3HA28"/>
<evidence type="ECO:0000256" key="1">
    <source>
        <dbReference type="SAM" id="MobiDB-lite"/>
    </source>
</evidence>
<comment type="caution">
    <text evidence="2">The sequence shown here is derived from an EMBL/GenBank/DDBJ whole genome shotgun (WGS) entry which is preliminary data.</text>
</comment>